<dbReference type="Proteomes" id="UP000836841">
    <property type="component" value="Unassembled WGS sequence"/>
</dbReference>
<sequence>MQFSTSTSFAQPSGISLSSDLKEAYIADSESSSIRALDLKTGGSRLLAGGDPFFADNLFKFGDHDGAGPEVLLQHPLGVLCGKDGQIYIADSYNHKIWDKILKFSHGDTSEKLVALVPWWTT</sequence>
<evidence type="ECO:0008006" key="4">
    <source>
        <dbReference type="Google" id="ProtNLM"/>
    </source>
</evidence>
<keyword evidence="1" id="KW-0677">Repeat</keyword>
<comment type="caution">
    <text evidence="2">The sequence shown here is derived from an EMBL/GenBank/DDBJ whole genome shotgun (WGS) entry which is preliminary data.</text>
</comment>
<dbReference type="PANTHER" id="PTHR46388:SF2">
    <property type="entry name" value="NHL REPEAT-CONTAINING PROTEIN 2"/>
    <property type="match status" value="1"/>
</dbReference>
<protein>
    <recommendedName>
        <fullName evidence="4">NHL repeat-containing protein 2</fullName>
    </recommendedName>
</protein>
<dbReference type="Pfam" id="PF01436">
    <property type="entry name" value="NHL"/>
    <property type="match status" value="1"/>
</dbReference>
<gene>
    <name evidence="2" type="ORF">TAV2_LOCUS18367</name>
</gene>
<accession>A0AAU9SL10</accession>
<proteinExistence type="predicted"/>
<evidence type="ECO:0000313" key="3">
    <source>
        <dbReference type="Proteomes" id="UP000836841"/>
    </source>
</evidence>
<keyword evidence="3" id="KW-1185">Reference proteome</keyword>
<dbReference type="Gene3D" id="2.120.10.30">
    <property type="entry name" value="TolB, C-terminal domain"/>
    <property type="match status" value="1"/>
</dbReference>
<name>A0AAU9SL10_THLAR</name>
<evidence type="ECO:0000313" key="2">
    <source>
        <dbReference type="EMBL" id="CAH2068741.1"/>
    </source>
</evidence>
<dbReference type="SUPFAM" id="SSF63825">
    <property type="entry name" value="YWTD domain"/>
    <property type="match status" value="1"/>
</dbReference>
<organism evidence="2 3">
    <name type="scientific">Thlaspi arvense</name>
    <name type="common">Field penny-cress</name>
    <dbReference type="NCBI Taxonomy" id="13288"/>
    <lineage>
        <taxon>Eukaryota</taxon>
        <taxon>Viridiplantae</taxon>
        <taxon>Streptophyta</taxon>
        <taxon>Embryophyta</taxon>
        <taxon>Tracheophyta</taxon>
        <taxon>Spermatophyta</taxon>
        <taxon>Magnoliopsida</taxon>
        <taxon>eudicotyledons</taxon>
        <taxon>Gunneridae</taxon>
        <taxon>Pentapetalae</taxon>
        <taxon>rosids</taxon>
        <taxon>malvids</taxon>
        <taxon>Brassicales</taxon>
        <taxon>Brassicaceae</taxon>
        <taxon>Thlaspideae</taxon>
        <taxon>Thlaspi</taxon>
    </lineage>
</organism>
<dbReference type="AlphaFoldDB" id="A0AAU9SL10"/>
<reference evidence="2 3" key="1">
    <citation type="submission" date="2022-03" db="EMBL/GenBank/DDBJ databases">
        <authorList>
            <person name="Nunn A."/>
            <person name="Chopra R."/>
            <person name="Nunn A."/>
            <person name="Contreras Garrido A."/>
        </authorList>
    </citation>
    <scope>NUCLEOTIDE SEQUENCE [LARGE SCALE GENOMIC DNA]</scope>
</reference>
<dbReference type="InterPro" id="IPR011042">
    <property type="entry name" value="6-blade_b-propeller_TolB-like"/>
</dbReference>
<dbReference type="EMBL" id="CAJVSB020000851">
    <property type="protein sequence ID" value="CAH2068741.1"/>
    <property type="molecule type" value="Genomic_DNA"/>
</dbReference>
<evidence type="ECO:0000256" key="1">
    <source>
        <dbReference type="ARBA" id="ARBA00022737"/>
    </source>
</evidence>
<dbReference type="PANTHER" id="PTHR46388">
    <property type="entry name" value="NHL REPEAT-CONTAINING PROTEIN 2"/>
    <property type="match status" value="1"/>
</dbReference>
<dbReference type="InterPro" id="IPR001258">
    <property type="entry name" value="NHL_repeat"/>
</dbReference>